<dbReference type="Proteomes" id="UP000002410">
    <property type="component" value="Chromosome"/>
</dbReference>
<dbReference type="Gene3D" id="3.40.50.150">
    <property type="entry name" value="Vaccinia Virus protein VP39"/>
    <property type="match status" value="1"/>
</dbReference>
<reference evidence="2" key="1">
    <citation type="submission" date="2007-06" db="EMBL/GenBank/DDBJ databases">
        <authorList>
            <person name="Brinkac L.M."/>
            <person name="Daugherty S."/>
            <person name="Dodson R.J."/>
            <person name="Madupu R."/>
            <person name="Brown J.L."/>
            <person name="Bruce D."/>
            <person name="Detter C."/>
            <person name="Munk C."/>
            <person name="Smith L.A."/>
            <person name="Smith T.J."/>
            <person name="White O."/>
            <person name="Brettin T.S."/>
        </authorList>
    </citation>
    <scope>NUCLEOTIDE SEQUENCE [LARGE SCALE GENOMIC DNA]</scope>
    <source>
        <strain evidence="2">Langeland / NCTC 10281 / Type F</strain>
    </source>
</reference>
<dbReference type="HOGENOM" id="CLU_114444_0_0_9"/>
<dbReference type="SUPFAM" id="SSF53335">
    <property type="entry name" value="S-adenosyl-L-methionine-dependent methyltransferases"/>
    <property type="match status" value="1"/>
</dbReference>
<dbReference type="InterPro" id="IPR029063">
    <property type="entry name" value="SAM-dependent_MTases_sf"/>
</dbReference>
<gene>
    <name evidence="1" type="ordered locus">CLI_2698</name>
</gene>
<evidence type="ECO:0000313" key="2">
    <source>
        <dbReference type="Proteomes" id="UP000002410"/>
    </source>
</evidence>
<organism evidence="1 2">
    <name type="scientific">Clostridium botulinum (strain Langeland / NCTC 10281 / Type F)</name>
    <dbReference type="NCBI Taxonomy" id="441772"/>
    <lineage>
        <taxon>Bacteria</taxon>
        <taxon>Bacillati</taxon>
        <taxon>Bacillota</taxon>
        <taxon>Clostridia</taxon>
        <taxon>Eubacteriales</taxon>
        <taxon>Clostridiaceae</taxon>
        <taxon>Clostridium</taxon>
    </lineage>
</organism>
<evidence type="ECO:0000313" key="1">
    <source>
        <dbReference type="EMBL" id="ABS39544.1"/>
    </source>
</evidence>
<evidence type="ECO:0008006" key="3">
    <source>
        <dbReference type="Google" id="ProtNLM"/>
    </source>
</evidence>
<dbReference type="AlphaFoldDB" id="A7GGM2"/>
<proteinExistence type="predicted"/>
<protein>
    <recommendedName>
        <fullName evidence="3">Class I SAM-dependent methyltransferase</fullName>
    </recommendedName>
</protein>
<dbReference type="KEGG" id="cbf:CLI_2698"/>
<accession>A7GGM2</accession>
<sequence>MVKLTWGICKEVSIIKEIVINMENEIFRGNLLDVGTDNYGIIYNIYKQYNEDSNLEYINGAEEKESIKEGYYDNCILLFSFSNIFFKKNRMNLIQEIYKYLKNGGNVYIWDIDKKIKETFNGKIKILLPEEKVKNISIKDLNVLKDSSIDTTIKLLDPYFEIKDLKSSDGVYYIKGKKKINTNTKEDEKRKEEINESTISSH</sequence>
<name>A7GGM2_CLOBL</name>
<dbReference type="EMBL" id="CP000728">
    <property type="protein sequence ID" value="ABS39544.1"/>
    <property type="molecule type" value="Genomic_DNA"/>
</dbReference>